<dbReference type="InterPro" id="IPR025295">
    <property type="entry name" value="eCIS_core_dom"/>
</dbReference>
<reference evidence="3 4" key="1">
    <citation type="submission" date="2018-03" db="EMBL/GenBank/DDBJ databases">
        <title>Genome sequence of Paenibacillus elgii strain AC13 an antimicrobial compound producing bacteria.</title>
        <authorList>
            <person name="Kurokawa A.S."/>
            <person name="Araujo J.F."/>
            <person name="Costa R.A."/>
            <person name="Ortega D.B."/>
            <person name="Pires A.S."/>
            <person name="Pappas G.J.Jr."/>
            <person name="Franco O.L."/>
            <person name="Barreto C."/>
            <person name="Magalhaes B.S."/>
            <person name="Kruger R.H."/>
        </authorList>
    </citation>
    <scope>NUCLEOTIDE SEQUENCE [LARGE SCALE GENOMIC DNA]</scope>
    <source>
        <strain evidence="3 4">AC13</strain>
    </source>
</reference>
<dbReference type="GO" id="GO:0051301">
    <property type="term" value="P:cell division"/>
    <property type="evidence" value="ECO:0007669"/>
    <property type="project" value="UniProtKB-KW"/>
</dbReference>
<evidence type="ECO:0000313" key="4">
    <source>
        <dbReference type="Proteomes" id="UP000244184"/>
    </source>
</evidence>
<feature type="region of interest" description="Disordered" evidence="1">
    <location>
        <begin position="1"/>
        <end position="28"/>
    </location>
</feature>
<keyword evidence="3" id="KW-0131">Cell cycle</keyword>
<comment type="caution">
    <text evidence="3">The sequence shown here is derived from an EMBL/GenBank/DDBJ whole genome shotgun (WGS) entry which is preliminary data.</text>
</comment>
<keyword evidence="3" id="KW-0132">Cell division</keyword>
<evidence type="ECO:0000259" key="2">
    <source>
        <dbReference type="Pfam" id="PF13699"/>
    </source>
</evidence>
<dbReference type="Proteomes" id="UP000244184">
    <property type="component" value="Unassembled WGS sequence"/>
</dbReference>
<dbReference type="AlphaFoldDB" id="A0A2T6G5B4"/>
<evidence type="ECO:0000313" key="3">
    <source>
        <dbReference type="EMBL" id="PUA39330.1"/>
    </source>
</evidence>
<dbReference type="Pfam" id="PF13699">
    <property type="entry name" value="eCIS_core"/>
    <property type="match status" value="1"/>
</dbReference>
<feature type="domain" description="eCIS core" evidence="2">
    <location>
        <begin position="82"/>
        <end position="154"/>
    </location>
</feature>
<dbReference type="EMBL" id="PYHP01000022">
    <property type="protein sequence ID" value="PUA39330.1"/>
    <property type="molecule type" value="Genomic_DNA"/>
</dbReference>
<organism evidence="3 4">
    <name type="scientific">Paenibacillus elgii</name>
    <dbReference type="NCBI Taxonomy" id="189691"/>
    <lineage>
        <taxon>Bacteria</taxon>
        <taxon>Bacillati</taxon>
        <taxon>Bacillota</taxon>
        <taxon>Bacilli</taxon>
        <taxon>Bacillales</taxon>
        <taxon>Paenibacillaceae</taxon>
        <taxon>Paenibacillus</taxon>
    </lineage>
</organism>
<sequence length="200" mass="21723">MIRDASPGKKLSPAPLASRSESAPLRTGNTVAFKMKDMQRISGNRAVQRMMSGGTPQRTVMEEDELQMKSAAPPVQRKGEGMPEPVRAKMEQAFGTDFSDVRVHTGNQAGQVGALAYAQGNDIHFAPGQYHPETSKGQELLGHELAHIVQQKQGRVKPTTEVNGVAVNDDPSLEREADQWGTKAAQTKLDLARYRAGFGD</sequence>
<evidence type="ECO:0000256" key="1">
    <source>
        <dbReference type="SAM" id="MobiDB-lite"/>
    </source>
</evidence>
<accession>A0A2T6G5B4</accession>
<protein>
    <submittedName>
        <fullName evidence="3">Cell division protein FtsK</fullName>
    </submittedName>
</protein>
<proteinExistence type="predicted"/>
<name>A0A2T6G5B4_9BACL</name>
<gene>
    <name evidence="3" type="ORF">C8Z91_07790</name>
</gene>